<keyword evidence="2" id="KW-1185">Reference proteome</keyword>
<reference evidence="1 2" key="1">
    <citation type="journal article" date="2014" name="Appl. Environ. Microbiol.">
        <title>Elucidation of insertion elements encoded on plasmids and in vitro construction of shuttle vectors from the toxic cyanobacterium Planktothrix.</title>
        <authorList>
            <person name="Christiansen G."/>
            <person name="Goesmann A."/>
            <person name="Kurmayer R."/>
        </authorList>
    </citation>
    <scope>NUCLEOTIDE SEQUENCE [LARGE SCALE GENOMIC DNA]</scope>
    <source>
        <strain evidence="1 2">NIVA-CYA 126/8</strain>
    </source>
</reference>
<dbReference type="Proteomes" id="UP000027395">
    <property type="component" value="Chromosome"/>
</dbReference>
<proteinExistence type="predicted"/>
<accession>A0A073CIF8</accession>
<dbReference type="EMBL" id="CM002803">
    <property type="protein sequence ID" value="KEI67881.1"/>
    <property type="molecule type" value="Genomic_DNA"/>
</dbReference>
<dbReference type="PATRIC" id="fig|388467.6.peg.2994"/>
<evidence type="ECO:0000313" key="1">
    <source>
        <dbReference type="EMBL" id="KEI67881.1"/>
    </source>
</evidence>
<dbReference type="STRING" id="388467.A19Y_3050"/>
<evidence type="ECO:0000313" key="2">
    <source>
        <dbReference type="Proteomes" id="UP000027395"/>
    </source>
</evidence>
<dbReference type="HOGENOM" id="CLU_491535_0_0_3"/>
<name>A0A073CIF8_PLAA1</name>
<gene>
    <name evidence="1" type="ORF">A19Y_3050</name>
</gene>
<dbReference type="RefSeq" id="WP_042155129.1">
    <property type="nucleotide sequence ID" value="NZ_CM002803.1"/>
</dbReference>
<protein>
    <submittedName>
        <fullName evidence="1">Uncharacterized protein</fullName>
    </submittedName>
</protein>
<organism evidence="1 2">
    <name type="scientific">Planktothrix agardhii (strain NIVA-CYA 126/8)</name>
    <dbReference type="NCBI Taxonomy" id="388467"/>
    <lineage>
        <taxon>Bacteria</taxon>
        <taxon>Bacillati</taxon>
        <taxon>Cyanobacteriota</taxon>
        <taxon>Cyanophyceae</taxon>
        <taxon>Oscillatoriophycideae</taxon>
        <taxon>Oscillatoriales</taxon>
        <taxon>Microcoleaceae</taxon>
        <taxon>Planktothrix</taxon>
    </lineage>
</organism>
<sequence length="523" mass="58762">MNLELKQTDDFPILIQGKPGLNVILNLSCCNHQSETLLIRPILEDGFTDQQQVVSCHYQVNPAYLYLLSGKTANLTLTFQIPETIPDHPVKIGLRFPGIEAEAIPILITPVSPQPDSETNSIQIYLQVTFPFSNQNIQSPTHFSSQKTGAIWGLISGLNDLDTIPSRWFIAEIITLLAIIGNDYSQTKFGNKILHKLKKTDFFKVGMKAFNSANISHWLITSLSTIQTYLGKKLGLEVWEQWLYSLEKTDLETEKKSETILISPLISSDGVSQQNIPTEDWFCYIILGLKQISPTFSNQLETLIFPASAQLNNSSFGSRLFKFIPPKTNPENQAITLEKIIILTTGISNFDTLPARWFIVEVLLILADHGNQYSTQKQGIELCSKLQRTRFFKNGVIALASAQFPRWLIVSHQAASAFHTDTGESLETQGLLYFWEKWLWSLNSQPLPNILNYHTLTENLIQKNGMNAEKWFVDIILGLTLISPRIAAFVHSMAETAPAISLESASVKTPLENILNSNLSLQR</sequence>
<dbReference type="eggNOG" id="ENOG502Z7ZF">
    <property type="taxonomic scope" value="Bacteria"/>
</dbReference>
<dbReference type="AlphaFoldDB" id="A0A073CIF8"/>